<sequence length="54" mass="5805">MTYPTSPGTTGVPLRKQSGGTCLSRSHSDQPLPEGPACQVRRSMFDHPFPFAGD</sequence>
<accession>A0A286RBG5</accession>
<proteinExistence type="predicted"/>
<feature type="region of interest" description="Disordered" evidence="1">
    <location>
        <begin position="1"/>
        <end position="38"/>
    </location>
</feature>
<keyword evidence="3" id="KW-1185">Reference proteome</keyword>
<evidence type="ECO:0000313" key="3">
    <source>
        <dbReference type="Proteomes" id="UP000215086"/>
    </source>
</evidence>
<dbReference type="EMBL" id="CP018477">
    <property type="protein sequence ID" value="ASV73295.1"/>
    <property type="molecule type" value="Genomic_DNA"/>
</dbReference>
<protein>
    <submittedName>
        <fullName evidence="2">Uncharacterized protein</fullName>
    </submittedName>
</protein>
<organism evidence="2 3">
    <name type="scientific">Thermogutta terrifontis</name>
    <dbReference type="NCBI Taxonomy" id="1331910"/>
    <lineage>
        <taxon>Bacteria</taxon>
        <taxon>Pseudomonadati</taxon>
        <taxon>Planctomycetota</taxon>
        <taxon>Planctomycetia</taxon>
        <taxon>Pirellulales</taxon>
        <taxon>Thermoguttaceae</taxon>
        <taxon>Thermogutta</taxon>
    </lineage>
</organism>
<dbReference type="Proteomes" id="UP000215086">
    <property type="component" value="Chromosome"/>
</dbReference>
<name>A0A286RBG5_9BACT</name>
<evidence type="ECO:0000313" key="2">
    <source>
        <dbReference type="EMBL" id="ASV73295.1"/>
    </source>
</evidence>
<gene>
    <name evidence="2" type="ORF">THTE_0693</name>
</gene>
<dbReference type="KEGG" id="ttf:THTE_0693"/>
<evidence type="ECO:0000256" key="1">
    <source>
        <dbReference type="SAM" id="MobiDB-lite"/>
    </source>
</evidence>
<dbReference type="AlphaFoldDB" id="A0A286RBG5"/>
<reference evidence="2 3" key="1">
    <citation type="journal article" name="Front. Microbiol.">
        <title>Sugar Metabolism of the First Thermophilic Planctomycete Thermogutta terrifontis: Comparative Genomic and Transcriptomic Approaches.</title>
        <authorList>
            <person name="Elcheninov A.G."/>
            <person name="Menzel P."/>
            <person name="Gudbergsdottir S.R."/>
            <person name="Slesarev A.I."/>
            <person name="Kadnikov V.V."/>
            <person name="Krogh A."/>
            <person name="Bonch-Osmolovskaya E.A."/>
            <person name="Peng X."/>
            <person name="Kublanov I.V."/>
        </authorList>
    </citation>
    <scope>NUCLEOTIDE SEQUENCE [LARGE SCALE GENOMIC DNA]</scope>
    <source>
        <strain evidence="2 3">R1</strain>
    </source>
</reference>